<organism evidence="1">
    <name type="scientific">uncultured Caudovirales phage</name>
    <dbReference type="NCBI Taxonomy" id="2100421"/>
    <lineage>
        <taxon>Viruses</taxon>
        <taxon>Duplodnaviria</taxon>
        <taxon>Heunggongvirae</taxon>
        <taxon>Uroviricota</taxon>
        <taxon>Caudoviricetes</taxon>
        <taxon>Peduoviridae</taxon>
        <taxon>Maltschvirus</taxon>
        <taxon>Maltschvirus maltsch</taxon>
    </lineage>
</organism>
<name>A0A6J5PBG9_9CAUD</name>
<protein>
    <submittedName>
        <fullName evidence="1">Uncharacterized protein</fullName>
    </submittedName>
</protein>
<accession>A0A6J5PBG9</accession>
<evidence type="ECO:0000313" key="1">
    <source>
        <dbReference type="EMBL" id="CAB4164934.1"/>
    </source>
</evidence>
<dbReference type="EMBL" id="LR796774">
    <property type="protein sequence ID" value="CAB4164934.1"/>
    <property type="molecule type" value="Genomic_DNA"/>
</dbReference>
<reference evidence="1" key="1">
    <citation type="submission" date="2020-04" db="EMBL/GenBank/DDBJ databases">
        <authorList>
            <person name="Chiriac C."/>
            <person name="Salcher M."/>
            <person name="Ghai R."/>
            <person name="Kavagutti S V."/>
        </authorList>
    </citation>
    <scope>NUCLEOTIDE SEQUENCE</scope>
</reference>
<proteinExistence type="predicted"/>
<gene>
    <name evidence="1" type="ORF">UFOVP817_9</name>
</gene>
<sequence>MITITPDNQIDRDGEIIGNIIGGIAWLKSKQAPRIVGQIRQAAGIDGLKFEIADTPEEQVNLSPPISAAAEVDNASVTEPAPASDDAGAGISFAIGPDWGTPGTSYFARCFVNHHGSDAYSQYCKANGI</sequence>